<dbReference type="Gene3D" id="3.20.20.80">
    <property type="entry name" value="Glycosidases"/>
    <property type="match status" value="2"/>
</dbReference>
<evidence type="ECO:0000313" key="12">
    <source>
        <dbReference type="EMBL" id="PWK27647.1"/>
    </source>
</evidence>
<feature type="active site" description="Nucleophile" evidence="9">
    <location>
        <position position="452"/>
    </location>
</feature>
<evidence type="ECO:0000256" key="8">
    <source>
        <dbReference type="ARBA" id="ARBA00023326"/>
    </source>
</evidence>
<keyword evidence="7 10" id="KW-0326">Glycosidase</keyword>
<comment type="catalytic activity">
    <reaction evidence="1 10">
        <text>Endohydrolysis of (1-&gt;4)-beta-D-xylosidic linkages in xylans.</text>
        <dbReference type="EC" id="3.2.1.8"/>
    </reaction>
</comment>
<dbReference type="AlphaFoldDB" id="A0A316EC00"/>
<proteinExistence type="inferred from homology"/>
<dbReference type="InterPro" id="IPR031158">
    <property type="entry name" value="GH10_AS"/>
</dbReference>
<evidence type="ECO:0000259" key="11">
    <source>
        <dbReference type="PROSITE" id="PS51760"/>
    </source>
</evidence>
<dbReference type="GO" id="GO:0031176">
    <property type="term" value="F:endo-1,4-beta-xylanase activity"/>
    <property type="evidence" value="ECO:0007669"/>
    <property type="project" value="UniProtKB-EC"/>
</dbReference>
<dbReference type="PRINTS" id="PR00134">
    <property type="entry name" value="GLHYDRLASE10"/>
</dbReference>
<comment type="caution">
    <text evidence="12">The sequence shown here is derived from an EMBL/GenBank/DDBJ whole genome shotgun (WGS) entry which is preliminary data.</text>
</comment>
<dbReference type="PANTHER" id="PTHR31490">
    <property type="entry name" value="GLYCOSYL HYDROLASE"/>
    <property type="match status" value="1"/>
</dbReference>
<keyword evidence="13" id="KW-1185">Reference proteome</keyword>
<evidence type="ECO:0000256" key="4">
    <source>
        <dbReference type="ARBA" id="ARBA00022729"/>
    </source>
</evidence>
<evidence type="ECO:0000256" key="7">
    <source>
        <dbReference type="ARBA" id="ARBA00023295"/>
    </source>
</evidence>
<keyword evidence="5 10" id="KW-0378">Hydrolase</keyword>
<protein>
    <recommendedName>
        <fullName evidence="10">Beta-xylanase</fullName>
        <ecNumber evidence="10">3.2.1.8</ecNumber>
    </recommendedName>
</protein>
<keyword evidence="8 10" id="KW-0624">Polysaccharide degradation</keyword>
<name>A0A316EC00_9BACT</name>
<dbReference type="SMART" id="SM00633">
    <property type="entry name" value="Glyco_10"/>
    <property type="match status" value="1"/>
</dbReference>
<keyword evidence="6 10" id="KW-0119">Carbohydrate metabolism</keyword>
<dbReference type="PROSITE" id="PS51760">
    <property type="entry name" value="GH10_2"/>
    <property type="match status" value="1"/>
</dbReference>
<dbReference type="InterPro" id="IPR017853">
    <property type="entry name" value="GH"/>
</dbReference>
<evidence type="ECO:0000256" key="2">
    <source>
        <dbReference type="ARBA" id="ARBA00007495"/>
    </source>
</evidence>
<evidence type="ECO:0000256" key="3">
    <source>
        <dbReference type="ARBA" id="ARBA00022651"/>
    </source>
</evidence>
<dbReference type="InterPro" id="IPR008979">
    <property type="entry name" value="Galactose-bd-like_sf"/>
</dbReference>
<dbReference type="Proteomes" id="UP000245489">
    <property type="component" value="Unassembled WGS sequence"/>
</dbReference>
<evidence type="ECO:0000313" key="13">
    <source>
        <dbReference type="Proteomes" id="UP000245489"/>
    </source>
</evidence>
<dbReference type="PANTHER" id="PTHR31490:SF88">
    <property type="entry name" value="BETA-XYLANASE"/>
    <property type="match status" value="1"/>
</dbReference>
<dbReference type="OrthoDB" id="1032269at2"/>
<organism evidence="12 13">
    <name type="scientific">Arcicella aurantiaca</name>
    <dbReference type="NCBI Taxonomy" id="591202"/>
    <lineage>
        <taxon>Bacteria</taxon>
        <taxon>Pseudomonadati</taxon>
        <taxon>Bacteroidota</taxon>
        <taxon>Cytophagia</taxon>
        <taxon>Cytophagales</taxon>
        <taxon>Flectobacillaceae</taxon>
        <taxon>Arcicella</taxon>
    </lineage>
</organism>
<evidence type="ECO:0000256" key="1">
    <source>
        <dbReference type="ARBA" id="ARBA00000681"/>
    </source>
</evidence>
<evidence type="ECO:0000256" key="9">
    <source>
        <dbReference type="PROSITE-ProRule" id="PRU10061"/>
    </source>
</evidence>
<dbReference type="GO" id="GO:0045493">
    <property type="term" value="P:xylan catabolic process"/>
    <property type="evidence" value="ECO:0007669"/>
    <property type="project" value="UniProtKB-KW"/>
</dbReference>
<dbReference type="EC" id="3.2.1.8" evidence="10"/>
<comment type="similarity">
    <text evidence="2 10">Belongs to the glycosyl hydrolase 10 (cellulase F) family.</text>
</comment>
<reference evidence="12 13" key="1">
    <citation type="submission" date="2018-05" db="EMBL/GenBank/DDBJ databases">
        <title>Genomic Encyclopedia of Archaeal and Bacterial Type Strains, Phase II (KMG-II): from individual species to whole genera.</title>
        <authorList>
            <person name="Goeker M."/>
        </authorList>
    </citation>
    <scope>NUCLEOTIDE SEQUENCE [LARGE SCALE GENOMIC DNA]</scope>
    <source>
        <strain evidence="12 13">DSM 22214</strain>
    </source>
</reference>
<keyword evidence="3 12" id="KW-0858">Xylan degradation</keyword>
<gene>
    <name evidence="12" type="ORF">LV89_01538</name>
</gene>
<dbReference type="InterPro" id="IPR044846">
    <property type="entry name" value="GH10"/>
</dbReference>
<evidence type="ECO:0000256" key="10">
    <source>
        <dbReference type="RuleBase" id="RU361174"/>
    </source>
</evidence>
<dbReference type="PROSITE" id="PS51257">
    <property type="entry name" value="PROKAR_LIPOPROTEIN"/>
    <property type="match status" value="1"/>
</dbReference>
<dbReference type="SUPFAM" id="SSF51445">
    <property type="entry name" value="(Trans)glycosidases"/>
    <property type="match status" value="1"/>
</dbReference>
<evidence type="ECO:0000256" key="6">
    <source>
        <dbReference type="ARBA" id="ARBA00023277"/>
    </source>
</evidence>
<dbReference type="RefSeq" id="WP_109742291.1">
    <property type="nucleotide sequence ID" value="NZ_QGGO01000006.1"/>
</dbReference>
<dbReference type="Gene3D" id="2.60.120.260">
    <property type="entry name" value="Galactose-binding domain-like"/>
    <property type="match status" value="1"/>
</dbReference>
<accession>A0A316EC00</accession>
<sequence>MKKQYKIFSSIMIATASFMVSSCSKYEVDVLNTGSFPVVDGTLKAAATNFPIGIAVDYTPFLNDATYRGAVANEAKTVTFGYHMKHGALVQNDGTIDFSKADAMYNAATAAGLEVFGHTLGWHANQNATYMKIVTGGGSGPAAVNLLANGSFETGSGDNFNNWSKYNGGTSMVETKSSTEVQSGSRALKVVVGTSGNPWNVQLASDEFATTVGKVYTMTFFIKSATNGGKMRISTGGTGSTAQYSADYSVSTDWVLKTYSFTANGAKTMVLFDIGSTANTYLVDNVQVFDASAAVPPTGTALVSAVDKAMKDFITQTVTRYKGKVKAWDVVNEPMADGSGALRTDANTTVASNATDIFFWSKYLGRDWALKAFNYASAVDPSAELYINDYNLENNPTKLDSLIAYVGQLKAKGAKIDGIGTQMHSSWNTSFANIDNMFKKLAATGLKVRVSELDVRVNPNLKVGFVLDPQFASYQANMYAYIVKSYMTNVPTTQQAGITVWGLTDDTSWLSNGGKDFPLLFNKDYSKKTAYYGVLNALKNK</sequence>
<dbReference type="Pfam" id="PF00331">
    <property type="entry name" value="Glyco_hydro_10"/>
    <property type="match status" value="2"/>
</dbReference>
<keyword evidence="4" id="KW-0732">Signal</keyword>
<evidence type="ECO:0000256" key="5">
    <source>
        <dbReference type="ARBA" id="ARBA00022801"/>
    </source>
</evidence>
<feature type="domain" description="GH10" evidence="11">
    <location>
        <begin position="37"/>
        <end position="537"/>
    </location>
</feature>
<dbReference type="EMBL" id="QGGO01000006">
    <property type="protein sequence ID" value="PWK27647.1"/>
    <property type="molecule type" value="Genomic_DNA"/>
</dbReference>
<dbReference type="PROSITE" id="PS00591">
    <property type="entry name" value="GH10_1"/>
    <property type="match status" value="1"/>
</dbReference>
<dbReference type="SUPFAM" id="SSF49785">
    <property type="entry name" value="Galactose-binding domain-like"/>
    <property type="match status" value="1"/>
</dbReference>
<dbReference type="InterPro" id="IPR001000">
    <property type="entry name" value="GH10_dom"/>
</dbReference>